<gene>
    <name evidence="3" type="ORF">K458DRAFT_418425</name>
</gene>
<evidence type="ECO:0000313" key="3">
    <source>
        <dbReference type="EMBL" id="KAF2684109.1"/>
    </source>
</evidence>
<dbReference type="Proteomes" id="UP000799291">
    <property type="component" value="Unassembled WGS sequence"/>
</dbReference>
<accession>A0A6G1J1T2</accession>
<dbReference type="Pfam" id="PF01535">
    <property type="entry name" value="PPR"/>
    <property type="match status" value="1"/>
</dbReference>
<dbReference type="GO" id="GO:0005739">
    <property type="term" value="C:mitochondrion"/>
    <property type="evidence" value="ECO:0007669"/>
    <property type="project" value="TreeGrafter"/>
</dbReference>
<dbReference type="NCBIfam" id="TIGR00756">
    <property type="entry name" value="PPR"/>
    <property type="match status" value="2"/>
</dbReference>
<dbReference type="PANTHER" id="PTHR47938:SF35">
    <property type="entry name" value="PENTATRICOPEPTIDE REPEAT-CONTAINING PROTEIN 4, MITOCHONDRIAL-RELATED"/>
    <property type="match status" value="1"/>
</dbReference>
<protein>
    <recommendedName>
        <fullName evidence="5">TPR-like protein</fullName>
    </recommendedName>
</protein>
<dbReference type="OrthoDB" id="185373at2759"/>
<dbReference type="PANTHER" id="PTHR47938">
    <property type="entry name" value="RESPIRATORY COMPLEX I CHAPERONE (CIA84), PUTATIVE (AFU_ORTHOLOGUE AFUA_2G06020)-RELATED"/>
    <property type="match status" value="1"/>
</dbReference>
<dbReference type="PROSITE" id="PS51375">
    <property type="entry name" value="PPR"/>
    <property type="match status" value="1"/>
</dbReference>
<evidence type="ECO:0008006" key="5">
    <source>
        <dbReference type="Google" id="ProtNLM"/>
    </source>
</evidence>
<name>A0A6G1J1T2_9PLEO</name>
<reference evidence="3" key="1">
    <citation type="journal article" date="2020" name="Stud. Mycol.">
        <title>101 Dothideomycetes genomes: a test case for predicting lifestyles and emergence of pathogens.</title>
        <authorList>
            <person name="Haridas S."/>
            <person name="Albert R."/>
            <person name="Binder M."/>
            <person name="Bloem J."/>
            <person name="Labutti K."/>
            <person name="Salamov A."/>
            <person name="Andreopoulos B."/>
            <person name="Baker S."/>
            <person name="Barry K."/>
            <person name="Bills G."/>
            <person name="Bluhm B."/>
            <person name="Cannon C."/>
            <person name="Castanera R."/>
            <person name="Culley D."/>
            <person name="Daum C."/>
            <person name="Ezra D."/>
            <person name="Gonzalez J."/>
            <person name="Henrissat B."/>
            <person name="Kuo A."/>
            <person name="Liang C."/>
            <person name="Lipzen A."/>
            <person name="Lutzoni F."/>
            <person name="Magnuson J."/>
            <person name="Mondo S."/>
            <person name="Nolan M."/>
            <person name="Ohm R."/>
            <person name="Pangilinan J."/>
            <person name="Park H.-J."/>
            <person name="Ramirez L."/>
            <person name="Alfaro M."/>
            <person name="Sun H."/>
            <person name="Tritt A."/>
            <person name="Yoshinaga Y."/>
            <person name="Zwiers L.-H."/>
            <person name="Turgeon B."/>
            <person name="Goodwin S."/>
            <person name="Spatafora J."/>
            <person name="Crous P."/>
            <person name="Grigoriev I."/>
        </authorList>
    </citation>
    <scope>NUCLEOTIDE SEQUENCE</scope>
    <source>
        <strain evidence="3">CBS 122367</strain>
    </source>
</reference>
<keyword evidence="4" id="KW-1185">Reference proteome</keyword>
<feature type="region of interest" description="Disordered" evidence="2">
    <location>
        <begin position="93"/>
        <end position="118"/>
    </location>
</feature>
<dbReference type="EMBL" id="MU005582">
    <property type="protein sequence ID" value="KAF2684109.1"/>
    <property type="molecule type" value="Genomic_DNA"/>
</dbReference>
<dbReference type="Pfam" id="PF13041">
    <property type="entry name" value="PPR_2"/>
    <property type="match status" value="1"/>
</dbReference>
<dbReference type="GO" id="GO:0140053">
    <property type="term" value="P:mitochondrial gene expression"/>
    <property type="evidence" value="ECO:0007669"/>
    <property type="project" value="TreeGrafter"/>
</dbReference>
<sequence length="1123" mass="129430">MLERASTCLETSGRQLFRAPKRCLRTRRMLHSSFWHHGASDLILPVWWASAPILHDGSGDAASTARHHDGPLLDFLYPEKTLALIRRMSSYGKESRDARRRPMHGSRVRQYSTAQGLPGEDDGVADLELVEAREEMEDILLRTTADLALKEIVEYNTPGKQLLALELYTEIAGKGPHVEPGMQTKLLRYLANGGMSRIASRVLPIFDSTPVSNRQPSSYRAAIAAYIALKMVGPAIQLFEEAAMRFNEPRLGDELQIGTDIVLGLTVQDDQWDLSLRVFRTFLRQAASLGLDVRSWTYEGNRIEFKTIWGQVADLPDMVEHWQSLLDHVRQFRHELIQTREDKLSLRLFMTGFLPPVMNEVLHTPEPDEDYIWEFFVNIFSDLRSVDLVNGELYEYAIRTMITDIPRYQEYTNKPKLFFELYRQYRQQWAEGVKPRPSRNLIHRLMVQLGKNDGMGRIEQLVKDLRDMYPSSPLNFPTLAYLIHGHAKDGNADRVHEYLNIMLSKYQDQVDLRHLQALLYVYARRIDVPGTIEQFKRINTEFGRIPDIACWNTLLLAFTRADDLDGALECFNNCLESGITPDVYTFGPMLDLCAKRGDVEAFEALFSRAKQLKVPVETDVRARSGYIQAFLNAGDPEGAEAILNGMVQDWHAGILRGHALTHSWNLVLSWYGVQNELEKSRRVYKQMVDLNIPLDTWTYASLMRALVSAHQTDAAYKILRVTMPLNKIRSYAFHYAIVITGFLNERQYHKAKKAHQRMKIRKLKQTPSSRQASLLTVGVEELRKLREQRVEDPKVRLIEVEQQLRESLMGDYGMENAHDQPSHRRYIDSPELSNIPESYFALVIMLYTTRGAYDICKQLFETASKSKSANDPYEAPIALLTAIMETHWRAKEYADVERCWELARSEANRLVKTFQQAMHPEPPAPEFDSITDPQVRERFESSRIATNRRQILFKASRIYIRSLLEQPDPNAIQVAQRTILSLLTHGFIIDNLTWNEYIRTLALRGHLIDAFSACETYLMPQFPGWAVLNPTYIRKFRQGYPWIEVRYFDIKKQSILPRYKTVVVLAAAWAQVKRDEANGLGYNPTLGRWAREVLEQVAPNTLRAIETMPRTGDRLQELFLKDT</sequence>
<feature type="compositionally biased region" description="Basic residues" evidence="2">
    <location>
        <begin position="98"/>
        <end position="107"/>
    </location>
</feature>
<dbReference type="InterPro" id="IPR011990">
    <property type="entry name" value="TPR-like_helical_dom_sf"/>
</dbReference>
<evidence type="ECO:0000256" key="2">
    <source>
        <dbReference type="SAM" id="MobiDB-lite"/>
    </source>
</evidence>
<dbReference type="GO" id="GO:0003729">
    <property type="term" value="F:mRNA binding"/>
    <property type="evidence" value="ECO:0007669"/>
    <property type="project" value="TreeGrafter"/>
</dbReference>
<proteinExistence type="predicted"/>
<evidence type="ECO:0000313" key="4">
    <source>
        <dbReference type="Proteomes" id="UP000799291"/>
    </source>
</evidence>
<dbReference type="AlphaFoldDB" id="A0A6G1J1T2"/>
<organism evidence="3 4">
    <name type="scientific">Lentithecium fluviatile CBS 122367</name>
    <dbReference type="NCBI Taxonomy" id="1168545"/>
    <lineage>
        <taxon>Eukaryota</taxon>
        <taxon>Fungi</taxon>
        <taxon>Dikarya</taxon>
        <taxon>Ascomycota</taxon>
        <taxon>Pezizomycotina</taxon>
        <taxon>Dothideomycetes</taxon>
        <taxon>Pleosporomycetidae</taxon>
        <taxon>Pleosporales</taxon>
        <taxon>Massarineae</taxon>
        <taxon>Lentitheciaceae</taxon>
        <taxon>Lentithecium</taxon>
    </lineage>
</organism>
<dbReference type="Gene3D" id="1.25.40.10">
    <property type="entry name" value="Tetratricopeptide repeat domain"/>
    <property type="match status" value="2"/>
</dbReference>
<feature type="repeat" description="PPR" evidence="1">
    <location>
        <begin position="547"/>
        <end position="581"/>
    </location>
</feature>
<dbReference type="SUPFAM" id="SSF48452">
    <property type="entry name" value="TPR-like"/>
    <property type="match status" value="1"/>
</dbReference>
<evidence type="ECO:0000256" key="1">
    <source>
        <dbReference type="PROSITE-ProRule" id="PRU00708"/>
    </source>
</evidence>
<dbReference type="InterPro" id="IPR002885">
    <property type="entry name" value="PPR_rpt"/>
</dbReference>